<feature type="compositionally biased region" description="Acidic residues" evidence="1">
    <location>
        <begin position="68"/>
        <end position="85"/>
    </location>
</feature>
<feature type="compositionally biased region" description="Basic and acidic residues" evidence="1">
    <location>
        <begin position="541"/>
        <end position="559"/>
    </location>
</feature>
<dbReference type="EMBL" id="KI963992">
    <property type="protein sequence ID" value="EUC45055.1"/>
    <property type="molecule type" value="Genomic_DNA"/>
</dbReference>
<feature type="compositionally biased region" description="Polar residues" evidence="1">
    <location>
        <begin position="736"/>
        <end position="750"/>
    </location>
</feature>
<feature type="compositionally biased region" description="Basic and acidic residues" evidence="1">
    <location>
        <begin position="667"/>
        <end position="680"/>
    </location>
</feature>
<protein>
    <submittedName>
        <fullName evidence="2">Uncharacterized protein</fullName>
    </submittedName>
</protein>
<dbReference type="eggNOG" id="ENOG502TG2G">
    <property type="taxonomic scope" value="Eukaryota"/>
</dbReference>
<feature type="compositionally biased region" description="Polar residues" evidence="1">
    <location>
        <begin position="758"/>
        <end position="774"/>
    </location>
</feature>
<feature type="compositionally biased region" description="Basic and acidic residues" evidence="1">
    <location>
        <begin position="145"/>
        <end position="155"/>
    </location>
</feature>
<feature type="compositionally biased region" description="Polar residues" evidence="1">
    <location>
        <begin position="372"/>
        <end position="405"/>
    </location>
</feature>
<dbReference type="OrthoDB" id="73788at2759"/>
<evidence type="ECO:0000313" key="2">
    <source>
        <dbReference type="EMBL" id="EUC45055.1"/>
    </source>
</evidence>
<gene>
    <name evidence="2" type="ORF">COCMIDRAFT_37197</name>
</gene>
<dbReference type="KEGG" id="bor:COCMIDRAFT_37197"/>
<feature type="region of interest" description="Disordered" evidence="1">
    <location>
        <begin position="497"/>
        <end position="680"/>
    </location>
</feature>
<organism evidence="2 3">
    <name type="scientific">Bipolaris oryzae ATCC 44560</name>
    <dbReference type="NCBI Taxonomy" id="930090"/>
    <lineage>
        <taxon>Eukaryota</taxon>
        <taxon>Fungi</taxon>
        <taxon>Dikarya</taxon>
        <taxon>Ascomycota</taxon>
        <taxon>Pezizomycotina</taxon>
        <taxon>Dothideomycetes</taxon>
        <taxon>Pleosporomycetidae</taxon>
        <taxon>Pleosporales</taxon>
        <taxon>Pleosporineae</taxon>
        <taxon>Pleosporaceae</taxon>
        <taxon>Bipolaris</taxon>
    </lineage>
</organism>
<feature type="compositionally biased region" description="Basic residues" evidence="1">
    <location>
        <begin position="28"/>
        <end position="39"/>
    </location>
</feature>
<evidence type="ECO:0000256" key="1">
    <source>
        <dbReference type="SAM" id="MobiDB-lite"/>
    </source>
</evidence>
<sequence length="847" mass="94778">MTPRTRTSNRETDFKVYYSKKIPQQIHFPHKSKTVRRRSTPVPDDHEKRQMVFLPDKMRRETMRMVSDSDEDGGDVDTDTEEDADEKTMDKAKQKGRKRDTSIMREEQDNEHDDSILHEPKRQCKTASSKNHRRTQRVQGTSDNEANKMDRERALRRQSTMTQMVDGRKPMPGVEEPDFKPLKKTPRLSWGGKGKSDKRSKDQKQQTLTQMVPGMRPLEIISDDDMDEALGSIEVEDKDGHEYGHAVARRLAQQGLYQTGDNDDAELTTEKLNGDAKPLLIEKKEHQLTADSQDMTGSVVQSVEDDCDDGYKPTQFIEAPSRRSGRATQRNTVAQAPKVGDALSVPGKSERSAKARFSLLSTPEKRRICEIPSSQSPADSPLSTQFTPHKPNQSPLNQYATNSSERAVEPPSKRKQVSFEMPLKTPIFPPKLRRFESTIQDSEDEDEDAIEEDVPLSKRAKQEFSEDIGLSTLGKSAGTDTQAMLDQIDRACAEANDAGGTVLPESSLESDSLPILRGHKEPSPELGDLNEQPYSRSGRVIQKDRLAYHDEPTRIKQEPESEDEDGENFAGLPSVSVRTRAELSTQIKQLHSTPPILEADDHNTFPSAPIAMPEDSFDEEISLKKEPSLSQSARQPSLQSVSADMDQSVDLNGEFVQVPRSPSPQHETQESHSSKAEKQLQDEWLSYSQYVNALPSKSSSLRVIPDASSYNGTPLPPTNTAQLPLQQQQQHLSGYRPSQATTVDEITQRTPRTKRTHNFSSTHTTPHRIASSQPVFISPDKPPPLFIPSSFPSPGKAGATTEEWSSPIVSMTQGAHYRSSQWASLDNFSIPLPPPPVGEEEEEYDSE</sequence>
<dbReference type="AlphaFoldDB" id="W6Z4Z7"/>
<reference evidence="2 3" key="1">
    <citation type="journal article" date="2013" name="PLoS Genet.">
        <title>Comparative genome structure, secondary metabolite, and effector coding capacity across Cochliobolus pathogens.</title>
        <authorList>
            <person name="Condon B.J."/>
            <person name="Leng Y."/>
            <person name="Wu D."/>
            <person name="Bushley K.E."/>
            <person name="Ohm R.A."/>
            <person name="Otillar R."/>
            <person name="Martin J."/>
            <person name="Schackwitz W."/>
            <person name="Grimwood J."/>
            <person name="MohdZainudin N."/>
            <person name="Xue C."/>
            <person name="Wang R."/>
            <person name="Manning V.A."/>
            <person name="Dhillon B."/>
            <person name="Tu Z.J."/>
            <person name="Steffenson B.J."/>
            <person name="Salamov A."/>
            <person name="Sun H."/>
            <person name="Lowry S."/>
            <person name="LaButti K."/>
            <person name="Han J."/>
            <person name="Copeland A."/>
            <person name="Lindquist E."/>
            <person name="Barry K."/>
            <person name="Schmutz J."/>
            <person name="Baker S.E."/>
            <person name="Ciuffetti L.M."/>
            <person name="Grigoriev I.V."/>
            <person name="Zhong S."/>
            <person name="Turgeon B.G."/>
        </authorList>
    </citation>
    <scope>NUCLEOTIDE SEQUENCE [LARGE SCALE GENOMIC DNA]</scope>
    <source>
        <strain evidence="2 3">ATCC 44560</strain>
    </source>
</reference>
<feature type="region of interest" description="Disordered" evidence="1">
    <location>
        <begin position="705"/>
        <end position="774"/>
    </location>
</feature>
<feature type="compositionally biased region" description="Polar residues" evidence="1">
    <location>
        <begin position="289"/>
        <end position="301"/>
    </location>
</feature>
<feature type="compositionally biased region" description="Basic and acidic residues" evidence="1">
    <location>
        <begin position="43"/>
        <end position="63"/>
    </location>
</feature>
<feature type="compositionally biased region" description="Polar residues" evidence="1">
    <location>
        <begin position="582"/>
        <end position="592"/>
    </location>
</feature>
<dbReference type="HOGENOM" id="CLU_368841_0_0_1"/>
<feature type="compositionally biased region" description="Low complexity" evidence="1">
    <location>
        <begin position="718"/>
        <end position="730"/>
    </location>
</feature>
<feature type="compositionally biased region" description="Low complexity" evidence="1">
    <location>
        <begin position="503"/>
        <end position="516"/>
    </location>
</feature>
<evidence type="ECO:0000313" key="3">
    <source>
        <dbReference type="Proteomes" id="UP000054032"/>
    </source>
</evidence>
<dbReference type="GeneID" id="19123199"/>
<feature type="region of interest" description="Disordered" evidence="1">
    <location>
        <begin position="287"/>
        <end position="462"/>
    </location>
</feature>
<dbReference type="Proteomes" id="UP000054032">
    <property type="component" value="Unassembled WGS sequence"/>
</dbReference>
<dbReference type="RefSeq" id="XP_007688436.1">
    <property type="nucleotide sequence ID" value="XM_007690246.1"/>
</dbReference>
<keyword evidence="3" id="KW-1185">Reference proteome</keyword>
<name>W6Z4Z7_COCMI</name>
<feature type="compositionally biased region" description="Polar residues" evidence="1">
    <location>
        <begin position="628"/>
        <end position="642"/>
    </location>
</feature>
<feature type="compositionally biased region" description="Acidic residues" evidence="1">
    <location>
        <begin position="441"/>
        <end position="454"/>
    </location>
</feature>
<feature type="region of interest" description="Disordered" evidence="1">
    <location>
        <begin position="26"/>
        <end position="218"/>
    </location>
</feature>
<proteinExistence type="predicted"/>
<feature type="compositionally biased region" description="Basic and acidic residues" evidence="1">
    <location>
        <begin position="194"/>
        <end position="204"/>
    </location>
</feature>
<feature type="compositionally biased region" description="Basic and acidic residues" evidence="1">
    <location>
        <begin position="86"/>
        <end position="122"/>
    </location>
</feature>
<accession>W6Z4Z7</accession>